<feature type="compositionally biased region" description="Basic and acidic residues" evidence="1">
    <location>
        <begin position="63"/>
        <end position="74"/>
    </location>
</feature>
<dbReference type="AlphaFoldDB" id="A0A4D6LZN4"/>
<feature type="compositionally biased region" description="Basic and acidic residues" evidence="1">
    <location>
        <begin position="83"/>
        <end position="92"/>
    </location>
</feature>
<keyword evidence="3" id="KW-1185">Reference proteome</keyword>
<evidence type="ECO:0000313" key="2">
    <source>
        <dbReference type="EMBL" id="QCD93811.1"/>
    </source>
</evidence>
<dbReference type="EMBL" id="CP039349">
    <property type="protein sequence ID" value="QCD93811.1"/>
    <property type="molecule type" value="Genomic_DNA"/>
</dbReference>
<proteinExistence type="predicted"/>
<protein>
    <submittedName>
        <fullName evidence="2">Uncharacterized protein</fullName>
    </submittedName>
</protein>
<feature type="region of interest" description="Disordered" evidence="1">
    <location>
        <begin position="59"/>
        <end position="126"/>
    </location>
</feature>
<accession>A0A4D6LZN4</accession>
<gene>
    <name evidence="2" type="ORF">DEO72_LG5g1887</name>
</gene>
<organism evidence="2 3">
    <name type="scientific">Vigna unguiculata</name>
    <name type="common">Cowpea</name>
    <dbReference type="NCBI Taxonomy" id="3917"/>
    <lineage>
        <taxon>Eukaryota</taxon>
        <taxon>Viridiplantae</taxon>
        <taxon>Streptophyta</taxon>
        <taxon>Embryophyta</taxon>
        <taxon>Tracheophyta</taxon>
        <taxon>Spermatophyta</taxon>
        <taxon>Magnoliopsida</taxon>
        <taxon>eudicotyledons</taxon>
        <taxon>Gunneridae</taxon>
        <taxon>Pentapetalae</taxon>
        <taxon>rosids</taxon>
        <taxon>fabids</taxon>
        <taxon>Fabales</taxon>
        <taxon>Fabaceae</taxon>
        <taxon>Papilionoideae</taxon>
        <taxon>50 kb inversion clade</taxon>
        <taxon>NPAAA clade</taxon>
        <taxon>indigoferoid/millettioid clade</taxon>
        <taxon>Phaseoleae</taxon>
        <taxon>Vigna</taxon>
    </lineage>
</organism>
<sequence>MEEVVRKLFKERNNHANVLMDLVGNIVSILEHPVVRVFVSIMQNAWLKQATTKATMEMARRRRENEDSAIEMKRQRQRRQRWRDKDSVTEMARRRRRDGASAMKMARGRWRGEDGTTKLSRRRSLQRRLQHGLITERNRLAL</sequence>
<evidence type="ECO:0000256" key="1">
    <source>
        <dbReference type="SAM" id="MobiDB-lite"/>
    </source>
</evidence>
<name>A0A4D6LZN4_VIGUN</name>
<dbReference type="Proteomes" id="UP000501690">
    <property type="component" value="Linkage Group LG5"/>
</dbReference>
<reference evidence="2 3" key="1">
    <citation type="submission" date="2019-04" db="EMBL/GenBank/DDBJ databases">
        <title>An improved genome assembly and genetic linkage map for asparagus bean, Vigna unguiculata ssp. sesquipedialis.</title>
        <authorList>
            <person name="Xia Q."/>
            <person name="Zhang R."/>
            <person name="Dong Y."/>
        </authorList>
    </citation>
    <scope>NUCLEOTIDE SEQUENCE [LARGE SCALE GENOMIC DNA]</scope>
    <source>
        <tissue evidence="2">Leaf</tissue>
    </source>
</reference>
<evidence type="ECO:0000313" key="3">
    <source>
        <dbReference type="Proteomes" id="UP000501690"/>
    </source>
</evidence>